<dbReference type="OrthoDB" id="9813831at2"/>
<dbReference type="GO" id="GO:0097367">
    <property type="term" value="F:carbohydrate derivative binding"/>
    <property type="evidence" value="ECO:0007669"/>
    <property type="project" value="InterPro"/>
</dbReference>
<dbReference type="PANTHER" id="PTHR30390">
    <property type="entry name" value="SEDOHEPTULOSE 7-PHOSPHATE ISOMERASE / DNAA INITIATOR-ASSOCIATING FACTOR FOR REPLICATION INITIATION"/>
    <property type="match status" value="1"/>
</dbReference>
<dbReference type="CDD" id="cd05013">
    <property type="entry name" value="SIS_RpiR"/>
    <property type="match status" value="1"/>
</dbReference>
<sequence length="251" mass="26264">MSDTSHQFLNETTSRLEKLAAVAADGGLDPALDLITGALQSGGIIQAFGTGHSQAFAMEIAGRAGGLIPTHNIALRDVALFGSQDVSILSDPKLERDPSTVEELWAITAPSREDIFIIASNSGVNGSIVGMALEAKKHGHPVIAVTSLEHTSRVTPKHPSGKRLSEIADVVIDNLAPYGDTTLSVGDDIGVGAVSSLTAAFIAQLLTIGVAERLAAEGSVPPIYLSANIPGGDDHNHQLEDKYGDRIRRYA</sequence>
<dbReference type="InterPro" id="IPR046348">
    <property type="entry name" value="SIS_dom_sf"/>
</dbReference>
<dbReference type="Proteomes" id="UP000306740">
    <property type="component" value="Unassembled WGS sequence"/>
</dbReference>
<reference evidence="3 4" key="1">
    <citation type="submission" date="2019-05" db="EMBL/GenBank/DDBJ databases">
        <title>Mumia sp. nov., isolated from the intestinal contents of plateau pika (Ochotona curzoniae) in the Qinghai-Tibet plateau of China.</title>
        <authorList>
            <person name="Tian Z."/>
        </authorList>
    </citation>
    <scope>NUCLEOTIDE SEQUENCE [LARGE SCALE GENOMIC DNA]</scope>
    <source>
        <strain evidence="4">527</strain>
        <strain evidence="3">Z527</strain>
    </source>
</reference>
<dbReference type="NCBIfam" id="NF002805">
    <property type="entry name" value="PRK02947.1"/>
    <property type="match status" value="1"/>
</dbReference>
<protein>
    <submittedName>
        <fullName evidence="3">SIS domain-containing protein</fullName>
    </submittedName>
</protein>
<gene>
    <name evidence="3" type="ORF">FHE65_16720</name>
    <name evidence="2" type="ORF">FHE65_29570</name>
</gene>
<feature type="domain" description="SIS" evidence="1">
    <location>
        <begin position="35"/>
        <end position="221"/>
    </location>
</feature>
<dbReference type="InterPro" id="IPR050099">
    <property type="entry name" value="SIS_GmhA/DiaA_subfam"/>
</dbReference>
<dbReference type="InterPro" id="IPR035472">
    <property type="entry name" value="RpiR-like_SIS"/>
</dbReference>
<dbReference type="AlphaFoldDB" id="A0A5C4MHX3"/>
<dbReference type="EMBL" id="VDFR01000177">
    <property type="protein sequence ID" value="TNC33117.1"/>
    <property type="molecule type" value="Genomic_DNA"/>
</dbReference>
<evidence type="ECO:0000313" key="3">
    <source>
        <dbReference type="EMBL" id="TNC44253.1"/>
    </source>
</evidence>
<dbReference type="SUPFAM" id="SSF53697">
    <property type="entry name" value="SIS domain"/>
    <property type="match status" value="1"/>
</dbReference>
<evidence type="ECO:0000313" key="4">
    <source>
        <dbReference type="Proteomes" id="UP000306740"/>
    </source>
</evidence>
<name>A0A5C4MHX3_9ACTN</name>
<dbReference type="RefSeq" id="WP_139087131.1">
    <property type="nucleotide sequence ID" value="NZ_VDFR01000073.1"/>
</dbReference>
<dbReference type="GO" id="GO:1901135">
    <property type="term" value="P:carbohydrate derivative metabolic process"/>
    <property type="evidence" value="ECO:0007669"/>
    <property type="project" value="InterPro"/>
</dbReference>
<comment type="caution">
    <text evidence="3">The sequence shown here is derived from an EMBL/GenBank/DDBJ whole genome shotgun (WGS) entry which is preliminary data.</text>
</comment>
<dbReference type="PROSITE" id="PS51464">
    <property type="entry name" value="SIS"/>
    <property type="match status" value="1"/>
</dbReference>
<dbReference type="EMBL" id="VDFR01000073">
    <property type="protein sequence ID" value="TNC44253.1"/>
    <property type="molecule type" value="Genomic_DNA"/>
</dbReference>
<dbReference type="InterPro" id="IPR001347">
    <property type="entry name" value="SIS_dom"/>
</dbReference>
<accession>A0A5C4MHX3</accession>
<proteinExistence type="predicted"/>
<evidence type="ECO:0000313" key="2">
    <source>
        <dbReference type="EMBL" id="TNC33117.1"/>
    </source>
</evidence>
<dbReference type="Pfam" id="PF13580">
    <property type="entry name" value="SIS_2"/>
    <property type="match status" value="1"/>
</dbReference>
<evidence type="ECO:0000259" key="1">
    <source>
        <dbReference type="PROSITE" id="PS51464"/>
    </source>
</evidence>
<dbReference type="Gene3D" id="3.40.50.10490">
    <property type="entry name" value="Glucose-6-phosphate isomerase like protein, domain 1"/>
    <property type="match status" value="1"/>
</dbReference>
<organism evidence="3 4">
    <name type="scientific">Mumia zhuanghuii</name>
    <dbReference type="NCBI Taxonomy" id="2585211"/>
    <lineage>
        <taxon>Bacteria</taxon>
        <taxon>Bacillati</taxon>
        <taxon>Actinomycetota</taxon>
        <taxon>Actinomycetes</taxon>
        <taxon>Propionibacteriales</taxon>
        <taxon>Nocardioidaceae</taxon>
        <taxon>Mumia</taxon>
    </lineage>
</organism>
<dbReference type="PANTHER" id="PTHR30390:SF7">
    <property type="entry name" value="PHOSPHOHEPTOSE ISOMERASE"/>
    <property type="match status" value="1"/>
</dbReference>